<dbReference type="SUPFAM" id="SSF48452">
    <property type="entry name" value="TPR-like"/>
    <property type="match status" value="1"/>
</dbReference>
<accession>A0A382TM47</accession>
<dbReference type="Gene3D" id="1.25.40.10">
    <property type="entry name" value="Tetratricopeptide repeat domain"/>
    <property type="match status" value="1"/>
</dbReference>
<dbReference type="AlphaFoldDB" id="A0A382TM47"/>
<gene>
    <name evidence="1" type="ORF">METZ01_LOCUS375372</name>
</gene>
<sequence>LAACEKALEVKPDDLTAKVSLSRILVAMGDKEGAEKATAEARVLGWKEELQEDES</sequence>
<organism evidence="1">
    <name type="scientific">marine metagenome</name>
    <dbReference type="NCBI Taxonomy" id="408172"/>
    <lineage>
        <taxon>unclassified sequences</taxon>
        <taxon>metagenomes</taxon>
        <taxon>ecological metagenomes</taxon>
    </lineage>
</organism>
<name>A0A382TM47_9ZZZZ</name>
<evidence type="ECO:0008006" key="2">
    <source>
        <dbReference type="Google" id="ProtNLM"/>
    </source>
</evidence>
<dbReference type="EMBL" id="UINC01137274">
    <property type="protein sequence ID" value="SVD22518.1"/>
    <property type="molecule type" value="Genomic_DNA"/>
</dbReference>
<protein>
    <recommendedName>
        <fullName evidence="2">Tetratrico peptide repeat group 5 domain-containing protein</fullName>
    </recommendedName>
</protein>
<feature type="non-terminal residue" evidence="1">
    <location>
        <position position="1"/>
    </location>
</feature>
<proteinExistence type="predicted"/>
<dbReference type="InterPro" id="IPR011990">
    <property type="entry name" value="TPR-like_helical_dom_sf"/>
</dbReference>
<evidence type="ECO:0000313" key="1">
    <source>
        <dbReference type="EMBL" id="SVD22518.1"/>
    </source>
</evidence>
<reference evidence="1" key="1">
    <citation type="submission" date="2018-05" db="EMBL/GenBank/DDBJ databases">
        <authorList>
            <person name="Lanie J.A."/>
            <person name="Ng W.-L."/>
            <person name="Kazmierczak K.M."/>
            <person name="Andrzejewski T.M."/>
            <person name="Davidsen T.M."/>
            <person name="Wayne K.J."/>
            <person name="Tettelin H."/>
            <person name="Glass J.I."/>
            <person name="Rusch D."/>
            <person name="Podicherti R."/>
            <person name="Tsui H.-C.T."/>
            <person name="Winkler M.E."/>
        </authorList>
    </citation>
    <scope>NUCLEOTIDE SEQUENCE</scope>
</reference>